<reference evidence="3" key="3">
    <citation type="submission" date="2015-04" db="UniProtKB">
        <authorList>
            <consortium name="EnsemblPlants"/>
        </authorList>
    </citation>
    <scope>IDENTIFICATION</scope>
    <source>
        <strain evidence="3">cv. Jemalong A17</strain>
    </source>
</reference>
<dbReference type="HOGENOM" id="CLU_1226418_0_0_1"/>
<organism evidence="2 4">
    <name type="scientific">Medicago truncatula</name>
    <name type="common">Barrel medic</name>
    <name type="synonym">Medicago tribuloides</name>
    <dbReference type="NCBI Taxonomy" id="3880"/>
    <lineage>
        <taxon>Eukaryota</taxon>
        <taxon>Viridiplantae</taxon>
        <taxon>Streptophyta</taxon>
        <taxon>Embryophyta</taxon>
        <taxon>Tracheophyta</taxon>
        <taxon>Spermatophyta</taxon>
        <taxon>Magnoliopsida</taxon>
        <taxon>eudicotyledons</taxon>
        <taxon>Gunneridae</taxon>
        <taxon>Pentapetalae</taxon>
        <taxon>rosids</taxon>
        <taxon>fabids</taxon>
        <taxon>Fabales</taxon>
        <taxon>Fabaceae</taxon>
        <taxon>Papilionoideae</taxon>
        <taxon>50 kb inversion clade</taxon>
        <taxon>NPAAA clade</taxon>
        <taxon>Hologalegina</taxon>
        <taxon>IRL clade</taxon>
        <taxon>Trifolieae</taxon>
        <taxon>Medicago</taxon>
    </lineage>
</organism>
<dbReference type="EMBL" id="CM001220">
    <property type="protein sequence ID" value="KEH31527.1"/>
    <property type="molecule type" value="Genomic_DNA"/>
</dbReference>
<evidence type="ECO:0000313" key="4">
    <source>
        <dbReference type="Proteomes" id="UP000002051"/>
    </source>
</evidence>
<feature type="compositionally biased region" description="Low complexity" evidence="1">
    <location>
        <begin position="11"/>
        <end position="21"/>
    </location>
</feature>
<dbReference type="Proteomes" id="UP000002051">
    <property type="component" value="Chromosome 4"/>
</dbReference>
<evidence type="ECO:0000256" key="1">
    <source>
        <dbReference type="SAM" id="MobiDB-lite"/>
    </source>
</evidence>
<feature type="region of interest" description="Disordered" evidence="1">
    <location>
        <begin position="1"/>
        <end position="24"/>
    </location>
</feature>
<gene>
    <name evidence="2" type="ordered locus">MTR_4g095710</name>
</gene>
<protein>
    <submittedName>
        <fullName evidence="2 3">Uncharacterized protein</fullName>
    </submittedName>
</protein>
<accession>A0A072UPB7</accession>
<reference evidence="2 4" key="2">
    <citation type="journal article" date="2014" name="BMC Genomics">
        <title>An improved genome release (version Mt4.0) for the model legume Medicago truncatula.</title>
        <authorList>
            <person name="Tang H."/>
            <person name="Krishnakumar V."/>
            <person name="Bidwell S."/>
            <person name="Rosen B."/>
            <person name="Chan A."/>
            <person name="Zhou S."/>
            <person name="Gentzbittel L."/>
            <person name="Childs K.L."/>
            <person name="Yandell M."/>
            <person name="Gundlach H."/>
            <person name="Mayer K.F."/>
            <person name="Schwartz D.C."/>
            <person name="Town C.D."/>
        </authorList>
    </citation>
    <scope>GENOME REANNOTATION</scope>
    <source>
        <strain evidence="2">A17</strain>
        <strain evidence="3 4">cv. Jemalong A17</strain>
    </source>
</reference>
<keyword evidence="4" id="KW-1185">Reference proteome</keyword>
<sequence>MMGGGHMGKRSYQSQASSSSSMFNGDTRMMEKVQSMLKAKESGNDEVWSASNSDALFFSIARTTILSLSFPATTPCATVSATLAHPFRPPCPRLFPSLRIRRQQPVLVGKSDLFSLFFADSNLIYRTRRGVEVRAEGGWDKTAWWWNDERRSGGMMRKFREKELEANYKNTLSIAVEKSIMPFHFGGNYEFAIGVVFVSKIMCLVITAEIKYRHNGSILQSKIPHI</sequence>
<evidence type="ECO:0000313" key="2">
    <source>
        <dbReference type="EMBL" id="KEH31527.1"/>
    </source>
</evidence>
<evidence type="ECO:0000313" key="3">
    <source>
        <dbReference type="EnsemblPlants" id="KEH31527"/>
    </source>
</evidence>
<name>A0A072UPB7_MEDTR</name>
<dbReference type="EnsemblPlants" id="KEH31527">
    <property type="protein sequence ID" value="KEH31527"/>
    <property type="gene ID" value="MTR_4g095710"/>
</dbReference>
<proteinExistence type="predicted"/>
<dbReference type="AlphaFoldDB" id="A0A072UPB7"/>
<reference evidence="2 4" key="1">
    <citation type="journal article" date="2011" name="Nature">
        <title>The Medicago genome provides insight into the evolution of rhizobial symbioses.</title>
        <authorList>
            <person name="Young N.D."/>
            <person name="Debelle F."/>
            <person name="Oldroyd G.E."/>
            <person name="Geurts R."/>
            <person name="Cannon S.B."/>
            <person name="Udvardi M.K."/>
            <person name="Benedito V.A."/>
            <person name="Mayer K.F."/>
            <person name="Gouzy J."/>
            <person name="Schoof H."/>
            <person name="Van de Peer Y."/>
            <person name="Proost S."/>
            <person name="Cook D.R."/>
            <person name="Meyers B.C."/>
            <person name="Spannagl M."/>
            <person name="Cheung F."/>
            <person name="De Mita S."/>
            <person name="Krishnakumar V."/>
            <person name="Gundlach H."/>
            <person name="Zhou S."/>
            <person name="Mudge J."/>
            <person name="Bharti A.K."/>
            <person name="Murray J.D."/>
            <person name="Naoumkina M.A."/>
            <person name="Rosen B."/>
            <person name="Silverstein K.A."/>
            <person name="Tang H."/>
            <person name="Rombauts S."/>
            <person name="Zhao P.X."/>
            <person name="Zhou P."/>
            <person name="Barbe V."/>
            <person name="Bardou P."/>
            <person name="Bechner M."/>
            <person name="Bellec A."/>
            <person name="Berger A."/>
            <person name="Berges H."/>
            <person name="Bidwell S."/>
            <person name="Bisseling T."/>
            <person name="Choisne N."/>
            <person name="Couloux A."/>
            <person name="Denny R."/>
            <person name="Deshpande S."/>
            <person name="Dai X."/>
            <person name="Doyle J.J."/>
            <person name="Dudez A.M."/>
            <person name="Farmer A.D."/>
            <person name="Fouteau S."/>
            <person name="Franken C."/>
            <person name="Gibelin C."/>
            <person name="Gish J."/>
            <person name="Goldstein S."/>
            <person name="Gonzalez A.J."/>
            <person name="Green P.J."/>
            <person name="Hallab A."/>
            <person name="Hartog M."/>
            <person name="Hua A."/>
            <person name="Humphray S.J."/>
            <person name="Jeong D.H."/>
            <person name="Jing Y."/>
            <person name="Jocker A."/>
            <person name="Kenton S.M."/>
            <person name="Kim D.J."/>
            <person name="Klee K."/>
            <person name="Lai H."/>
            <person name="Lang C."/>
            <person name="Lin S."/>
            <person name="Macmil S.L."/>
            <person name="Magdelenat G."/>
            <person name="Matthews L."/>
            <person name="McCorrison J."/>
            <person name="Monaghan E.L."/>
            <person name="Mun J.H."/>
            <person name="Najar F.Z."/>
            <person name="Nicholson C."/>
            <person name="Noirot C."/>
            <person name="O'Bleness M."/>
            <person name="Paule C.R."/>
            <person name="Poulain J."/>
            <person name="Prion F."/>
            <person name="Qin B."/>
            <person name="Qu C."/>
            <person name="Retzel E.F."/>
            <person name="Riddle C."/>
            <person name="Sallet E."/>
            <person name="Samain S."/>
            <person name="Samson N."/>
            <person name="Sanders I."/>
            <person name="Saurat O."/>
            <person name="Scarpelli C."/>
            <person name="Schiex T."/>
            <person name="Segurens B."/>
            <person name="Severin A.J."/>
            <person name="Sherrier D.J."/>
            <person name="Shi R."/>
            <person name="Sims S."/>
            <person name="Singer S.R."/>
            <person name="Sinharoy S."/>
            <person name="Sterck L."/>
            <person name="Viollet A."/>
            <person name="Wang B.B."/>
            <person name="Wang K."/>
            <person name="Wang M."/>
            <person name="Wang X."/>
            <person name="Warfsmann J."/>
            <person name="Weissenbach J."/>
            <person name="White D.D."/>
            <person name="White J.D."/>
            <person name="Wiley G.B."/>
            <person name="Wincker P."/>
            <person name="Xing Y."/>
            <person name="Yang L."/>
            <person name="Yao Z."/>
            <person name="Ying F."/>
            <person name="Zhai J."/>
            <person name="Zhou L."/>
            <person name="Zuber A."/>
            <person name="Denarie J."/>
            <person name="Dixon R.A."/>
            <person name="May G.D."/>
            <person name="Schwartz D.C."/>
            <person name="Rogers J."/>
            <person name="Quetier F."/>
            <person name="Town C.D."/>
            <person name="Roe B.A."/>
        </authorList>
    </citation>
    <scope>NUCLEOTIDE SEQUENCE [LARGE SCALE GENOMIC DNA]</scope>
    <source>
        <strain evidence="2">A17</strain>
        <strain evidence="3 4">cv. Jemalong A17</strain>
    </source>
</reference>